<dbReference type="STRING" id="334253.SAMN04487943_10676"/>
<proteinExistence type="predicted"/>
<dbReference type="EMBL" id="FOTR01000006">
    <property type="protein sequence ID" value="SFL99270.1"/>
    <property type="molecule type" value="Genomic_DNA"/>
</dbReference>
<keyword evidence="2" id="KW-1185">Reference proteome</keyword>
<reference evidence="2" key="1">
    <citation type="submission" date="2016-10" db="EMBL/GenBank/DDBJ databases">
        <authorList>
            <person name="Varghese N."/>
            <person name="Submissions S."/>
        </authorList>
    </citation>
    <scope>NUCLEOTIDE SEQUENCE [LARGE SCALE GENOMIC DNA]</scope>
    <source>
        <strain evidence="2">CGMCC 1.4250</strain>
    </source>
</reference>
<name>A0A1I4M7Z7_9BACI</name>
<sequence>MNLGEQVLSDLVAALKDLYPNIEVENTKNKLSTVLSEYYIQRVDTS</sequence>
<evidence type="ECO:0000313" key="1">
    <source>
        <dbReference type="EMBL" id="SFL99270.1"/>
    </source>
</evidence>
<organism evidence="1 2">
    <name type="scientific">Gracilibacillus orientalis</name>
    <dbReference type="NCBI Taxonomy" id="334253"/>
    <lineage>
        <taxon>Bacteria</taxon>
        <taxon>Bacillati</taxon>
        <taxon>Bacillota</taxon>
        <taxon>Bacilli</taxon>
        <taxon>Bacillales</taxon>
        <taxon>Bacillaceae</taxon>
        <taxon>Gracilibacillus</taxon>
    </lineage>
</organism>
<gene>
    <name evidence="1" type="ORF">SAMN04487943_10676</name>
</gene>
<dbReference type="AlphaFoldDB" id="A0A1I4M7Z7"/>
<accession>A0A1I4M7Z7</accession>
<protein>
    <submittedName>
        <fullName evidence="1">Uncharacterized protein</fullName>
    </submittedName>
</protein>
<dbReference type="RefSeq" id="WP_245780797.1">
    <property type="nucleotide sequence ID" value="NZ_FOTR01000006.1"/>
</dbReference>
<dbReference type="Proteomes" id="UP000198565">
    <property type="component" value="Unassembled WGS sequence"/>
</dbReference>
<evidence type="ECO:0000313" key="2">
    <source>
        <dbReference type="Proteomes" id="UP000198565"/>
    </source>
</evidence>